<evidence type="ECO:0000259" key="1">
    <source>
        <dbReference type="Pfam" id="PF12804"/>
    </source>
</evidence>
<dbReference type="RefSeq" id="WP_278018367.1">
    <property type="nucleotide sequence ID" value="NZ_JARRRY010000010.1"/>
</dbReference>
<dbReference type="PANTHER" id="PTHR40086:SF1">
    <property type="entry name" value="CELL CYCLE REGULATOR CCRZ"/>
    <property type="match status" value="1"/>
</dbReference>
<dbReference type="PANTHER" id="PTHR40086">
    <property type="entry name" value="PHOSPHOTRANSFERASE YTMP-RELATED"/>
    <property type="match status" value="1"/>
</dbReference>
<dbReference type="CDD" id="cd05151">
    <property type="entry name" value="ChoK-like"/>
    <property type="match status" value="1"/>
</dbReference>
<accession>A0ABT6H8S6</accession>
<dbReference type="CDD" id="cd02523">
    <property type="entry name" value="PC_cytidylyltransferase"/>
    <property type="match status" value="1"/>
</dbReference>
<dbReference type="InterPro" id="IPR029044">
    <property type="entry name" value="Nucleotide-diphossugar_trans"/>
</dbReference>
<dbReference type="InterPro" id="IPR036390">
    <property type="entry name" value="WH_DNA-bd_sf"/>
</dbReference>
<dbReference type="Pfam" id="PF01633">
    <property type="entry name" value="Choline_kinase"/>
    <property type="match status" value="1"/>
</dbReference>
<proteinExistence type="predicted"/>
<dbReference type="InterPro" id="IPR036388">
    <property type="entry name" value="WH-like_DNA-bd_sf"/>
</dbReference>
<dbReference type="InterPro" id="IPR052077">
    <property type="entry name" value="CcrZ_PhaseVar_Mediator"/>
</dbReference>
<feature type="domain" description="MobA-like NTP transferase" evidence="1">
    <location>
        <begin position="93"/>
        <end position="215"/>
    </location>
</feature>
<dbReference type="InterPro" id="IPR017190">
    <property type="entry name" value="Bifunc_CCT/choline_kinase"/>
</dbReference>
<dbReference type="Gene3D" id="3.90.1200.10">
    <property type="match status" value="1"/>
</dbReference>
<dbReference type="Gene3D" id="3.90.550.10">
    <property type="entry name" value="Spore Coat Polysaccharide Biosynthesis Protein SpsA, Chain A"/>
    <property type="match status" value="1"/>
</dbReference>
<evidence type="ECO:0000313" key="3">
    <source>
        <dbReference type="Proteomes" id="UP001218246"/>
    </source>
</evidence>
<dbReference type="InterPro" id="IPR011009">
    <property type="entry name" value="Kinase-like_dom_sf"/>
</dbReference>
<dbReference type="EMBL" id="JARULN010000019">
    <property type="protein sequence ID" value="MDG5755119.1"/>
    <property type="molecule type" value="Genomic_DNA"/>
</dbReference>
<dbReference type="InterPro" id="IPR025877">
    <property type="entry name" value="MobA-like_NTP_Trfase"/>
</dbReference>
<dbReference type="Gene3D" id="1.10.10.10">
    <property type="entry name" value="Winged helix-like DNA-binding domain superfamily/Winged helix DNA-binding domain"/>
    <property type="match status" value="1"/>
</dbReference>
<dbReference type="Pfam" id="PF12804">
    <property type="entry name" value="NTP_transf_3"/>
    <property type="match status" value="1"/>
</dbReference>
<dbReference type="PIRSF" id="PIRSF037383">
    <property type="entry name" value="LicCA"/>
    <property type="match status" value="1"/>
</dbReference>
<gene>
    <name evidence="2" type="ORF">P6P90_14310</name>
</gene>
<dbReference type="Pfam" id="PF13412">
    <property type="entry name" value="HTH_24"/>
    <property type="match status" value="1"/>
</dbReference>
<sequence>MKQEELSILNVINNKTDVNQKDIAKMCGVSVGKINYMINPLIEQKYINRKRVGKSTRYYLTEKGIESLKQGLSSLQDNRVNIHHRSFKPIKQAVILAAGQRKELQNPAGLADLDGQVLLERNVEILKRNGIETIVMVTGYKKELFTRFSEDESITIVENDQYKWTGTMISLACAAKYITDDFLLWESDILIEEYAISKLLNHEERDCVLITNESGSGDEAFVEIRNGNLYKITKDIHQLNKIDGEMVGISKISYNMFKRLLTEFKDNRNPYVNYEYLLLDAARHYKLGYLKIPDAVWAEIDTPQQYHNVVNFVYPRLKRKEAEYQKQQIKEILREALQLNEEEPFTIEPFGGMTNKNYKVTLRNKEYVLRIPGNCTENMINRYEEKFNARIASDLGIDTPIFYFNEHTGVKVAEMIPDAETLNAKSAKRQEHMHLTAELLRTLHTSQAVMKNRFDVFEKIEEYELLLKQANGENFSDYKETRAAVMRMKDIYEALDVTLTPCHNDTLPENFVKSGSGRMYLIDWEYSGMNDPMWDVAAHSLECNFSPEEEELFLQLYFGQPAEEKIKTRILLNKIFQDFLWSIWTQIKEAQGDDFGTYGIDRYNRAKANLTQLFERV</sequence>
<name>A0ABT6H8S6_9BACI</name>
<dbReference type="Proteomes" id="UP001218246">
    <property type="component" value="Unassembled WGS sequence"/>
</dbReference>
<comment type="caution">
    <text evidence="2">The sequence shown here is derived from an EMBL/GenBank/DDBJ whole genome shotgun (WGS) entry which is preliminary data.</text>
</comment>
<reference evidence="2 3" key="1">
    <citation type="submission" date="2023-04" db="EMBL/GenBank/DDBJ databases">
        <title>Ectobacillus antri isolated from activated sludge.</title>
        <authorList>
            <person name="Yan P."/>
            <person name="Liu X."/>
        </authorList>
    </citation>
    <scope>NUCLEOTIDE SEQUENCE [LARGE SCALE GENOMIC DNA]</scope>
    <source>
        <strain evidence="2 3">C18H</strain>
    </source>
</reference>
<dbReference type="SUPFAM" id="SSF46785">
    <property type="entry name" value="Winged helix' DNA-binding domain"/>
    <property type="match status" value="1"/>
</dbReference>
<protein>
    <submittedName>
        <fullName evidence="2">Phosphotransferase</fullName>
    </submittedName>
</protein>
<dbReference type="SUPFAM" id="SSF53448">
    <property type="entry name" value="Nucleotide-diphospho-sugar transferases"/>
    <property type="match status" value="1"/>
</dbReference>
<evidence type="ECO:0000313" key="2">
    <source>
        <dbReference type="EMBL" id="MDG5755119.1"/>
    </source>
</evidence>
<dbReference type="Gene3D" id="3.30.200.20">
    <property type="entry name" value="Phosphorylase Kinase, domain 1"/>
    <property type="match status" value="1"/>
</dbReference>
<dbReference type="SUPFAM" id="SSF56112">
    <property type="entry name" value="Protein kinase-like (PK-like)"/>
    <property type="match status" value="1"/>
</dbReference>
<keyword evidence="3" id="KW-1185">Reference proteome</keyword>
<organism evidence="2 3">
    <name type="scientific">Ectobacillus antri</name>
    <dbReference type="NCBI Taxonomy" id="2486280"/>
    <lineage>
        <taxon>Bacteria</taxon>
        <taxon>Bacillati</taxon>
        <taxon>Bacillota</taxon>
        <taxon>Bacilli</taxon>
        <taxon>Bacillales</taxon>
        <taxon>Bacillaceae</taxon>
        <taxon>Ectobacillus</taxon>
    </lineage>
</organism>